<name>A0ABR8RC85_9BACI</name>
<dbReference type="EMBL" id="JACSQO010000008">
    <property type="protein sequence ID" value="MBD7945366.1"/>
    <property type="molecule type" value="Genomic_DNA"/>
</dbReference>
<dbReference type="RefSeq" id="WP_154312140.1">
    <property type="nucleotide sequence ID" value="NZ_JACSQO010000008.1"/>
</dbReference>
<accession>A0ABR8RC85</accession>
<dbReference type="Proteomes" id="UP000640786">
    <property type="component" value="Unassembled WGS sequence"/>
</dbReference>
<evidence type="ECO:0000313" key="2">
    <source>
        <dbReference type="EMBL" id="MBD7945366.1"/>
    </source>
</evidence>
<keyword evidence="3" id="KW-1185">Reference proteome</keyword>
<comment type="caution">
    <text evidence="2">The sequence shown here is derived from an EMBL/GenBank/DDBJ whole genome shotgun (WGS) entry which is preliminary data.</text>
</comment>
<dbReference type="InterPro" id="IPR014229">
    <property type="entry name" value="Spore_YtfJ"/>
</dbReference>
<proteinExistence type="predicted"/>
<evidence type="ECO:0000313" key="3">
    <source>
        <dbReference type="Proteomes" id="UP000640786"/>
    </source>
</evidence>
<dbReference type="PANTHER" id="PTHR39162">
    <property type="entry name" value="GLL3345 PROTEIN"/>
    <property type="match status" value="1"/>
</dbReference>
<organism evidence="2 3">
    <name type="scientific">Psychrobacillus faecigallinarum</name>
    <dbReference type="NCBI Taxonomy" id="2762235"/>
    <lineage>
        <taxon>Bacteria</taxon>
        <taxon>Bacillati</taxon>
        <taxon>Bacillota</taxon>
        <taxon>Bacilli</taxon>
        <taxon>Bacillales</taxon>
        <taxon>Bacillaceae</taxon>
        <taxon>Psychrobacillus</taxon>
    </lineage>
</organism>
<keyword evidence="1" id="KW-0812">Transmembrane</keyword>
<reference evidence="2 3" key="1">
    <citation type="submission" date="2020-08" db="EMBL/GenBank/DDBJ databases">
        <title>A Genomic Blueprint of the Chicken Gut Microbiome.</title>
        <authorList>
            <person name="Gilroy R."/>
            <person name="Ravi A."/>
            <person name="Getino M."/>
            <person name="Pursley I."/>
            <person name="Horton D.L."/>
            <person name="Alikhan N.-F."/>
            <person name="Baker D."/>
            <person name="Gharbi K."/>
            <person name="Hall N."/>
            <person name="Watson M."/>
            <person name="Adriaenssens E.M."/>
            <person name="Foster-Nyarko E."/>
            <person name="Jarju S."/>
            <person name="Secka A."/>
            <person name="Antonio M."/>
            <person name="Oren A."/>
            <person name="Chaudhuri R."/>
            <person name="La Ragione R.M."/>
            <person name="Hildebrand F."/>
            <person name="Pallen M.J."/>
        </authorList>
    </citation>
    <scope>NUCLEOTIDE SEQUENCE [LARGE SCALE GENOMIC DNA]</scope>
    <source>
        <strain evidence="2 3">Sa2BUA9</strain>
    </source>
</reference>
<dbReference type="Pfam" id="PF09579">
    <property type="entry name" value="Spore_YtfJ"/>
    <property type="match status" value="1"/>
</dbReference>
<feature type="transmembrane region" description="Helical" evidence="1">
    <location>
        <begin position="110"/>
        <end position="128"/>
    </location>
</feature>
<evidence type="ECO:0000256" key="1">
    <source>
        <dbReference type="SAM" id="Phobius"/>
    </source>
</evidence>
<protein>
    <recommendedName>
        <fullName evidence="4">Sporulation protein YtfJ</fullName>
    </recommendedName>
</protein>
<keyword evidence="1" id="KW-0472">Membrane</keyword>
<keyword evidence="1" id="KW-1133">Transmembrane helix</keyword>
<dbReference type="PANTHER" id="PTHR39162:SF1">
    <property type="entry name" value="SPORULATION PROTEIN YTFJ"/>
    <property type="match status" value="1"/>
</dbReference>
<sequence>MEEKSSNLEKQGGKLPLFQSPVRSIFEKFSREKDVSLIYGEPIVLENKRILPVAKVNYFVGGGGGGGNTISDEENSTGQGEGGGGAFSIKPVGVYEITAEEVKFKPVLPFNQILTVFSVVTLGIVFLLRKRCK</sequence>
<gene>
    <name evidence="2" type="ORF">H9650_14665</name>
</gene>
<evidence type="ECO:0008006" key="4">
    <source>
        <dbReference type="Google" id="ProtNLM"/>
    </source>
</evidence>